<dbReference type="GO" id="GO:0003841">
    <property type="term" value="F:1-acylglycerol-3-phosphate O-acyltransferase activity"/>
    <property type="evidence" value="ECO:0007669"/>
    <property type="project" value="TreeGrafter"/>
</dbReference>
<dbReference type="AlphaFoldDB" id="A0A7X1F7M0"/>
<keyword evidence="2 5" id="KW-0808">Transferase</keyword>
<dbReference type="Pfam" id="PF01553">
    <property type="entry name" value="Acyltransferase"/>
    <property type="match status" value="1"/>
</dbReference>
<comment type="caution">
    <text evidence="5">The sequence shown here is derived from an EMBL/GenBank/DDBJ whole genome shotgun (WGS) entry which is preliminary data.</text>
</comment>
<name>A0A7X1F7M0_9SPHN</name>
<dbReference type="RefSeq" id="WP_185683275.1">
    <property type="nucleotide sequence ID" value="NZ_JACLAU010000011.1"/>
</dbReference>
<evidence type="ECO:0000313" key="6">
    <source>
        <dbReference type="Proteomes" id="UP000520156"/>
    </source>
</evidence>
<proteinExistence type="predicted"/>
<keyword evidence="3 5" id="KW-0012">Acyltransferase</keyword>
<keyword evidence="6" id="KW-1185">Reference proteome</keyword>
<dbReference type="PANTHER" id="PTHR10434">
    <property type="entry name" value="1-ACYL-SN-GLYCEROL-3-PHOSPHATE ACYLTRANSFERASE"/>
    <property type="match status" value="1"/>
</dbReference>
<evidence type="ECO:0000256" key="1">
    <source>
        <dbReference type="ARBA" id="ARBA00005189"/>
    </source>
</evidence>
<evidence type="ECO:0000256" key="2">
    <source>
        <dbReference type="ARBA" id="ARBA00022679"/>
    </source>
</evidence>
<dbReference type="InterPro" id="IPR002123">
    <property type="entry name" value="Plipid/glycerol_acylTrfase"/>
</dbReference>
<dbReference type="SMART" id="SM00563">
    <property type="entry name" value="PlsC"/>
    <property type="match status" value="1"/>
</dbReference>
<dbReference type="CDD" id="cd07988">
    <property type="entry name" value="LPLAT_ABO13168-like"/>
    <property type="match status" value="1"/>
</dbReference>
<evidence type="ECO:0000313" key="5">
    <source>
        <dbReference type="EMBL" id="MBC2651851.1"/>
    </source>
</evidence>
<dbReference type="PANTHER" id="PTHR10434:SF9">
    <property type="entry name" value="PHOSPHOLIPID_GLYCEROL ACYLTRANSFERASE DOMAIN-CONTAINING PROTEIN"/>
    <property type="match status" value="1"/>
</dbReference>
<evidence type="ECO:0000256" key="3">
    <source>
        <dbReference type="ARBA" id="ARBA00023315"/>
    </source>
</evidence>
<dbReference type="EMBL" id="JACLAU010000011">
    <property type="protein sequence ID" value="MBC2651851.1"/>
    <property type="molecule type" value="Genomic_DNA"/>
</dbReference>
<gene>
    <name evidence="5" type="ORF">H7F49_09060</name>
</gene>
<feature type="domain" description="Phospholipid/glycerol acyltransferase" evidence="4">
    <location>
        <begin position="48"/>
        <end position="157"/>
    </location>
</feature>
<accession>A0A7X1F7M0</accession>
<dbReference type="GO" id="GO:0006654">
    <property type="term" value="P:phosphatidic acid biosynthetic process"/>
    <property type="evidence" value="ECO:0007669"/>
    <property type="project" value="TreeGrafter"/>
</dbReference>
<reference evidence="5 6" key="1">
    <citation type="submission" date="2020-08" db="EMBL/GenBank/DDBJ databases">
        <title>The genome sequence of Novosphingobium flavum 4Y4.</title>
        <authorList>
            <person name="Liu Y."/>
        </authorList>
    </citation>
    <scope>NUCLEOTIDE SEQUENCE [LARGE SCALE GENOMIC DNA]</scope>
    <source>
        <strain evidence="5 6">4Y4</strain>
    </source>
</reference>
<protein>
    <submittedName>
        <fullName evidence="5">Lysophospholipid acyltransferase family protein</fullName>
    </submittedName>
</protein>
<evidence type="ECO:0000259" key="4">
    <source>
        <dbReference type="SMART" id="SM00563"/>
    </source>
</evidence>
<dbReference type="SUPFAM" id="SSF69593">
    <property type="entry name" value="Glycerol-3-phosphate (1)-acyltransferase"/>
    <property type="match status" value="1"/>
</dbReference>
<dbReference type="Proteomes" id="UP000520156">
    <property type="component" value="Unassembled WGS sequence"/>
</dbReference>
<organism evidence="5 6">
    <name type="scientific">Novosphingobium aerophilum</name>
    <dbReference type="NCBI Taxonomy" id="2839843"/>
    <lineage>
        <taxon>Bacteria</taxon>
        <taxon>Pseudomonadati</taxon>
        <taxon>Pseudomonadota</taxon>
        <taxon>Alphaproteobacteria</taxon>
        <taxon>Sphingomonadales</taxon>
        <taxon>Sphingomonadaceae</taxon>
        <taxon>Novosphingobium</taxon>
    </lineage>
</organism>
<sequence>MAAGQQQTAVADAAPGLAARLLRRLLVALYRHGGWTSTGTVPEPQRFVLIAVPHTSNWDFPNFLGVTQALGIRAHFMAKASLFRWPLGGFMRQVGGVRIDRAKAKDTVSQMIEEFARRDEFVLTIAPEGTRGRAERWRTGFYQIALGAGVPIVCGYMDYATRRSGLGPVIVPTGDYEADMAPAFAFYRGITGKNAGQTTLGEP</sequence>
<comment type="pathway">
    <text evidence="1">Lipid metabolism.</text>
</comment>